<dbReference type="Proteomes" id="UP000188388">
    <property type="component" value="Unassembled WGS sequence"/>
</dbReference>
<name>A0A1R3VE75_9HYPH</name>
<evidence type="ECO:0000313" key="2">
    <source>
        <dbReference type="Proteomes" id="UP000188388"/>
    </source>
</evidence>
<reference evidence="2" key="1">
    <citation type="submission" date="2017-01" db="EMBL/GenBank/DDBJ databases">
        <authorList>
            <person name="Brunel B."/>
        </authorList>
    </citation>
    <scope>NUCLEOTIDE SEQUENCE [LARGE SCALE GENOMIC DNA]</scope>
</reference>
<protein>
    <submittedName>
        <fullName evidence="1">Uncharacterized protein</fullName>
    </submittedName>
</protein>
<dbReference type="AlphaFoldDB" id="A0A1R3VE75"/>
<proteinExistence type="predicted"/>
<sequence length="20" mass="2444">MRVDDVPKNLHYDFFYITVA</sequence>
<organism evidence="1 2">
    <name type="scientific">Mesorhizobium prunaredense</name>
    <dbReference type="NCBI Taxonomy" id="1631249"/>
    <lineage>
        <taxon>Bacteria</taxon>
        <taxon>Pseudomonadati</taxon>
        <taxon>Pseudomonadota</taxon>
        <taxon>Alphaproteobacteria</taxon>
        <taxon>Hyphomicrobiales</taxon>
        <taxon>Phyllobacteriaceae</taxon>
        <taxon>Mesorhizobium</taxon>
    </lineage>
</organism>
<keyword evidence="2" id="KW-1185">Reference proteome</keyword>
<evidence type="ECO:0000313" key="1">
    <source>
        <dbReference type="EMBL" id="SIT58123.1"/>
    </source>
</evidence>
<dbReference type="EMBL" id="FTPD01000045">
    <property type="protein sequence ID" value="SIT58123.1"/>
    <property type="molecule type" value="Genomic_DNA"/>
</dbReference>
<accession>A0A1R3VE75</accession>
<gene>
    <name evidence="1" type="ORF">BQ8794_50225</name>
</gene>